<feature type="transmembrane region" description="Helical" evidence="1">
    <location>
        <begin position="42"/>
        <end position="61"/>
    </location>
</feature>
<name>A0A9X1WUS1_9BACL</name>
<keyword evidence="1" id="KW-0472">Membrane</keyword>
<evidence type="ECO:0000313" key="2">
    <source>
        <dbReference type="EMBL" id="MCJ8013948.1"/>
    </source>
</evidence>
<accession>A0A9X1WUS1</accession>
<reference evidence="2" key="1">
    <citation type="submission" date="2022-04" db="EMBL/GenBank/DDBJ databases">
        <title>Paenibacillus mangrovi sp. nov., a novel endophytic bacterium isolated from bark of Kandelia candel.</title>
        <authorList>
            <person name="Tuo L."/>
        </authorList>
    </citation>
    <scope>NUCLEOTIDE SEQUENCE</scope>
    <source>
        <strain evidence="2">KQZ6P-2</strain>
    </source>
</reference>
<dbReference type="AlphaFoldDB" id="A0A9X1WUS1"/>
<evidence type="ECO:0000313" key="3">
    <source>
        <dbReference type="Proteomes" id="UP001139347"/>
    </source>
</evidence>
<comment type="caution">
    <text evidence="2">The sequence shown here is derived from an EMBL/GenBank/DDBJ whole genome shotgun (WGS) entry which is preliminary data.</text>
</comment>
<sequence>MAEFFRILYWIAIVGASISLAAVTVGIFAIGIKFMKDKRRAVGAGCIVFSLIAAAMIVFMVNHTFIVPASS</sequence>
<evidence type="ECO:0000256" key="1">
    <source>
        <dbReference type="SAM" id="Phobius"/>
    </source>
</evidence>
<dbReference type="Proteomes" id="UP001139347">
    <property type="component" value="Unassembled WGS sequence"/>
</dbReference>
<organism evidence="2 3">
    <name type="scientific">Paenibacillus mangrovi</name>
    <dbReference type="NCBI Taxonomy" id="2931978"/>
    <lineage>
        <taxon>Bacteria</taxon>
        <taxon>Bacillati</taxon>
        <taxon>Bacillota</taxon>
        <taxon>Bacilli</taxon>
        <taxon>Bacillales</taxon>
        <taxon>Paenibacillaceae</taxon>
        <taxon>Paenibacillus</taxon>
    </lineage>
</organism>
<keyword evidence="3" id="KW-1185">Reference proteome</keyword>
<keyword evidence="1" id="KW-0812">Transmembrane</keyword>
<keyword evidence="1" id="KW-1133">Transmembrane helix</keyword>
<dbReference type="RefSeq" id="WP_244727983.1">
    <property type="nucleotide sequence ID" value="NZ_JALIRP010000008.1"/>
</dbReference>
<proteinExistence type="predicted"/>
<protein>
    <submittedName>
        <fullName evidence="2">Uncharacterized protein</fullName>
    </submittedName>
</protein>
<dbReference type="EMBL" id="JALIRP010000008">
    <property type="protein sequence ID" value="MCJ8013948.1"/>
    <property type="molecule type" value="Genomic_DNA"/>
</dbReference>
<feature type="transmembrane region" description="Helical" evidence="1">
    <location>
        <begin position="6"/>
        <end position="30"/>
    </location>
</feature>
<gene>
    <name evidence="2" type="ORF">MUG84_19660</name>
</gene>